<reference evidence="2 3" key="1">
    <citation type="submission" date="2021-01" db="EMBL/GenBank/DDBJ databases">
        <title>Belnapia mucosa sp. nov. and Belnapia arida sp. nov., isolated from the Tabernas Desert (Almeria, Spain).</title>
        <authorList>
            <person name="Molina-Menor E."/>
            <person name="Vidal-Verdu A."/>
            <person name="Calonge A."/>
            <person name="Satari L."/>
            <person name="Pereto Magraner J."/>
            <person name="Porcar Miralles M."/>
        </authorList>
    </citation>
    <scope>NUCLEOTIDE SEQUENCE [LARGE SCALE GENOMIC DNA]</scope>
    <source>
        <strain evidence="2 3">T6</strain>
    </source>
</reference>
<evidence type="ECO:0000256" key="1">
    <source>
        <dbReference type="SAM" id="SignalP"/>
    </source>
</evidence>
<dbReference type="EMBL" id="JAEUXJ010000010">
    <property type="protein sequence ID" value="MBL6457755.1"/>
    <property type="molecule type" value="Genomic_DNA"/>
</dbReference>
<dbReference type="RefSeq" id="WP_202827501.1">
    <property type="nucleotide sequence ID" value="NZ_JAEUXJ010000010.1"/>
</dbReference>
<dbReference type="Proteomes" id="UP000606490">
    <property type="component" value="Unassembled WGS sequence"/>
</dbReference>
<evidence type="ECO:0000313" key="3">
    <source>
        <dbReference type="Proteomes" id="UP000606490"/>
    </source>
</evidence>
<protein>
    <recommendedName>
        <fullName evidence="4">Secreted protein</fullName>
    </recommendedName>
</protein>
<feature type="signal peptide" evidence="1">
    <location>
        <begin position="1"/>
        <end position="23"/>
    </location>
</feature>
<keyword evidence="3" id="KW-1185">Reference proteome</keyword>
<organism evidence="2 3">
    <name type="scientific">Belnapia mucosa</name>
    <dbReference type="NCBI Taxonomy" id="2804532"/>
    <lineage>
        <taxon>Bacteria</taxon>
        <taxon>Pseudomonadati</taxon>
        <taxon>Pseudomonadota</taxon>
        <taxon>Alphaproteobacteria</taxon>
        <taxon>Acetobacterales</taxon>
        <taxon>Roseomonadaceae</taxon>
        <taxon>Belnapia</taxon>
    </lineage>
</organism>
<feature type="chain" id="PRO_5045402230" description="Secreted protein" evidence="1">
    <location>
        <begin position="24"/>
        <end position="90"/>
    </location>
</feature>
<gene>
    <name evidence="2" type="ORF">JMJ55_20670</name>
</gene>
<evidence type="ECO:0008006" key="4">
    <source>
        <dbReference type="Google" id="ProtNLM"/>
    </source>
</evidence>
<proteinExistence type="predicted"/>
<accession>A0ABS1V7W0</accession>
<comment type="caution">
    <text evidence="2">The sequence shown here is derived from an EMBL/GenBank/DDBJ whole genome shotgun (WGS) entry which is preliminary data.</text>
</comment>
<name>A0ABS1V7W0_9PROT</name>
<evidence type="ECO:0000313" key="2">
    <source>
        <dbReference type="EMBL" id="MBL6457755.1"/>
    </source>
</evidence>
<sequence>MRNNIASLRLATLLLALSLPAAAQTNPAPQPSPVAASAEGGPDIGLPNPTLINCLPVFGEGAQAVGPVSADPEQATVGRPIIGTRCAPAE</sequence>
<keyword evidence="1" id="KW-0732">Signal</keyword>